<name>A0ACB8BLD5_9AGAM</name>
<sequence length="388" mass="41739">MSDRPSTASSEKSIYFDAPVMHFFSSNERNRNANDNDNANASRREQERDQDSGAFSHSAVANHQPGVDDSAEAINGEPNGSASNGPKSQRLSRSYLPPQQNVNQPARSSMSPDGRPLNGPPSVDGSNLEKPQRAQGERRTPSLRSLPESAGGGIDSAASNAGGGVGGGSTLSKKASVRTARSNRTAGTTAGATAAFGNGAALTGPNAEPDVDDTVLYRGATAERSLSKKQRDRIVKDEQKESKRFSKLLKTESTAEKAALSSALNTLASLQALHKAAIKRESKAEAAHAKALAAAQKAESRFHEEKARAAEERARAEARVAEERARWEGREAEVRAQQERVDSERGTVKEMEERVAECAREVERLRIVKGTDERERQAKMVELTGRQP</sequence>
<evidence type="ECO:0000313" key="2">
    <source>
        <dbReference type="Proteomes" id="UP000790709"/>
    </source>
</evidence>
<accession>A0ACB8BLD5</accession>
<keyword evidence="2" id="KW-1185">Reference proteome</keyword>
<reference evidence="1" key="1">
    <citation type="journal article" date="2021" name="New Phytol.">
        <title>Evolutionary innovations through gain and loss of genes in the ectomycorrhizal Boletales.</title>
        <authorList>
            <person name="Wu G."/>
            <person name="Miyauchi S."/>
            <person name="Morin E."/>
            <person name="Kuo A."/>
            <person name="Drula E."/>
            <person name="Varga T."/>
            <person name="Kohler A."/>
            <person name="Feng B."/>
            <person name="Cao Y."/>
            <person name="Lipzen A."/>
            <person name="Daum C."/>
            <person name="Hundley H."/>
            <person name="Pangilinan J."/>
            <person name="Johnson J."/>
            <person name="Barry K."/>
            <person name="LaButti K."/>
            <person name="Ng V."/>
            <person name="Ahrendt S."/>
            <person name="Min B."/>
            <person name="Choi I.G."/>
            <person name="Park H."/>
            <person name="Plett J.M."/>
            <person name="Magnuson J."/>
            <person name="Spatafora J.W."/>
            <person name="Nagy L.G."/>
            <person name="Henrissat B."/>
            <person name="Grigoriev I.V."/>
            <person name="Yang Z.L."/>
            <person name="Xu J."/>
            <person name="Martin F.M."/>
        </authorList>
    </citation>
    <scope>NUCLEOTIDE SEQUENCE</scope>
    <source>
        <strain evidence="1">KUC20120723A-06</strain>
    </source>
</reference>
<proteinExistence type="predicted"/>
<dbReference type="Proteomes" id="UP000790709">
    <property type="component" value="Unassembled WGS sequence"/>
</dbReference>
<organism evidence="1 2">
    <name type="scientific">Leucogyrophana mollusca</name>
    <dbReference type="NCBI Taxonomy" id="85980"/>
    <lineage>
        <taxon>Eukaryota</taxon>
        <taxon>Fungi</taxon>
        <taxon>Dikarya</taxon>
        <taxon>Basidiomycota</taxon>
        <taxon>Agaricomycotina</taxon>
        <taxon>Agaricomycetes</taxon>
        <taxon>Agaricomycetidae</taxon>
        <taxon>Boletales</taxon>
        <taxon>Boletales incertae sedis</taxon>
        <taxon>Leucogyrophana</taxon>
    </lineage>
</organism>
<dbReference type="EMBL" id="MU266389">
    <property type="protein sequence ID" value="KAH7926119.1"/>
    <property type="molecule type" value="Genomic_DNA"/>
</dbReference>
<evidence type="ECO:0000313" key="1">
    <source>
        <dbReference type="EMBL" id="KAH7926119.1"/>
    </source>
</evidence>
<comment type="caution">
    <text evidence="1">The sequence shown here is derived from an EMBL/GenBank/DDBJ whole genome shotgun (WGS) entry which is preliminary data.</text>
</comment>
<gene>
    <name evidence="1" type="ORF">BV22DRAFT_1194677</name>
</gene>
<protein>
    <submittedName>
        <fullName evidence="1">Uncharacterized protein</fullName>
    </submittedName>
</protein>